<dbReference type="AlphaFoldDB" id="A0A5E4PXJ5"/>
<evidence type="ECO:0000256" key="4">
    <source>
        <dbReference type="ARBA" id="ARBA00022771"/>
    </source>
</evidence>
<feature type="domain" description="C2H2-type" evidence="9">
    <location>
        <begin position="456"/>
        <end position="483"/>
    </location>
</feature>
<feature type="compositionally biased region" description="Basic and acidic residues" evidence="8">
    <location>
        <begin position="254"/>
        <end position="271"/>
    </location>
</feature>
<dbReference type="SUPFAM" id="SSF57667">
    <property type="entry name" value="beta-beta-alpha zinc fingers"/>
    <property type="match status" value="2"/>
</dbReference>
<dbReference type="GO" id="GO:0005634">
    <property type="term" value="C:nucleus"/>
    <property type="evidence" value="ECO:0007669"/>
    <property type="project" value="UniProtKB-SubCell"/>
</dbReference>
<dbReference type="PROSITE" id="PS50157">
    <property type="entry name" value="ZINC_FINGER_C2H2_2"/>
    <property type="match status" value="2"/>
</dbReference>
<evidence type="ECO:0000259" key="9">
    <source>
        <dbReference type="PROSITE" id="PS50157"/>
    </source>
</evidence>
<name>A0A5E4PXJ5_9NEOP</name>
<evidence type="ECO:0000256" key="6">
    <source>
        <dbReference type="ARBA" id="ARBA00023242"/>
    </source>
</evidence>
<evidence type="ECO:0000313" key="10">
    <source>
        <dbReference type="EMBL" id="VVC90755.1"/>
    </source>
</evidence>
<sequence length="653" mass="75317">MSSYLCFLCHSTVNAETLEETREKYKEVVGLHLCPDSHLCYICCHVLHKLWIEKGTINLQRSDISIHVMCPDELDVTNKCTPFNYNTYEGTHFDNYEHQVQYDCFNQKFEKTVEDNRFTCIDERFNDVNNQFSTGNAYENHVNLTDDNRGSKEQYFCNLRLNDCNVFQKENTCSYFEEQRFSLLNENARPIDNFENQGFQYDYVSNNDYCEKDDSFNNRQYNYENRTNESDVIKVADVVNEQALINIVEVSKTNEHFDEQSPETENKRPDNDTVDLIDNVDDQNTKNESFNDGSDSVIDLKDNCNEIINANDICDDDVKSNTENCELLEANSNESGKVKIDRDDKKVKSKKKGFKRIVLSIEEQKRDLEHSRKSKKYVDAEFKCYSCALGFLFKDTYQAHMMRHEECGLSLKPRAKRSHDCENTNVKETVACHQDANGLQQHLRRVHTSKVSNRLYSCAVCNENFINQSTLRTHMIKHINRKFPCGLCSAVYSSPYTLSQHKRLHTSPSEKHYCTTCDTMYGSRKGLLAHRRNSLAHQNTGALGVSHTKLRFIPRLSRSSFNAKELFSSIKSRLQICLGNASSLNTSKSFSMELEAISWLKLTFVSAKSGVLLDRLFVILSCVRSMTSFLGKVMSGVFSFLSKSIMLEIFSCM</sequence>
<keyword evidence="3" id="KW-0677">Repeat</keyword>
<dbReference type="InterPro" id="IPR036236">
    <property type="entry name" value="Znf_C2H2_sf"/>
</dbReference>
<dbReference type="Gene3D" id="3.30.160.60">
    <property type="entry name" value="Classic Zinc Finger"/>
    <property type="match status" value="2"/>
</dbReference>
<evidence type="ECO:0000256" key="3">
    <source>
        <dbReference type="ARBA" id="ARBA00022737"/>
    </source>
</evidence>
<evidence type="ECO:0000256" key="5">
    <source>
        <dbReference type="ARBA" id="ARBA00022833"/>
    </source>
</evidence>
<organism evidence="10 11">
    <name type="scientific">Leptidea sinapis</name>
    <dbReference type="NCBI Taxonomy" id="189913"/>
    <lineage>
        <taxon>Eukaryota</taxon>
        <taxon>Metazoa</taxon>
        <taxon>Ecdysozoa</taxon>
        <taxon>Arthropoda</taxon>
        <taxon>Hexapoda</taxon>
        <taxon>Insecta</taxon>
        <taxon>Pterygota</taxon>
        <taxon>Neoptera</taxon>
        <taxon>Endopterygota</taxon>
        <taxon>Lepidoptera</taxon>
        <taxon>Glossata</taxon>
        <taxon>Ditrysia</taxon>
        <taxon>Papilionoidea</taxon>
        <taxon>Pieridae</taxon>
        <taxon>Dismorphiinae</taxon>
        <taxon>Leptidea</taxon>
    </lineage>
</organism>
<evidence type="ECO:0000256" key="2">
    <source>
        <dbReference type="ARBA" id="ARBA00022723"/>
    </source>
</evidence>
<dbReference type="GO" id="GO:0000981">
    <property type="term" value="F:DNA-binding transcription factor activity, RNA polymerase II-specific"/>
    <property type="evidence" value="ECO:0007669"/>
    <property type="project" value="TreeGrafter"/>
</dbReference>
<dbReference type="PROSITE" id="PS00028">
    <property type="entry name" value="ZINC_FINGER_C2H2_1"/>
    <property type="match status" value="3"/>
</dbReference>
<feature type="non-terminal residue" evidence="10">
    <location>
        <position position="653"/>
    </location>
</feature>
<keyword evidence="4 7" id="KW-0863">Zinc-finger</keyword>
<dbReference type="InterPro" id="IPR013087">
    <property type="entry name" value="Znf_C2H2_type"/>
</dbReference>
<reference evidence="10 11" key="1">
    <citation type="submission" date="2017-07" db="EMBL/GenBank/DDBJ databases">
        <authorList>
            <person name="Talla V."/>
            <person name="Backstrom N."/>
        </authorList>
    </citation>
    <scope>NUCLEOTIDE SEQUENCE [LARGE SCALE GENOMIC DNA]</scope>
</reference>
<dbReference type="EMBL" id="FZQP02000870">
    <property type="protein sequence ID" value="VVC90755.1"/>
    <property type="molecule type" value="Genomic_DNA"/>
</dbReference>
<keyword evidence="2" id="KW-0479">Metal-binding</keyword>
<feature type="domain" description="C2H2-type" evidence="9">
    <location>
        <begin position="483"/>
        <end position="510"/>
    </location>
</feature>
<comment type="subcellular location">
    <subcellularLocation>
        <location evidence="1">Nucleus</location>
    </subcellularLocation>
</comment>
<keyword evidence="6" id="KW-0539">Nucleus</keyword>
<dbReference type="GO" id="GO:0008270">
    <property type="term" value="F:zinc ion binding"/>
    <property type="evidence" value="ECO:0007669"/>
    <property type="project" value="UniProtKB-KW"/>
</dbReference>
<dbReference type="PANTHER" id="PTHR24394">
    <property type="entry name" value="ZINC FINGER PROTEIN"/>
    <property type="match status" value="1"/>
</dbReference>
<evidence type="ECO:0000256" key="1">
    <source>
        <dbReference type="ARBA" id="ARBA00004123"/>
    </source>
</evidence>
<dbReference type="PANTHER" id="PTHR24394:SF29">
    <property type="entry name" value="MYONEURIN"/>
    <property type="match status" value="1"/>
</dbReference>
<evidence type="ECO:0000256" key="8">
    <source>
        <dbReference type="SAM" id="MobiDB-lite"/>
    </source>
</evidence>
<evidence type="ECO:0000313" key="11">
    <source>
        <dbReference type="Proteomes" id="UP000324832"/>
    </source>
</evidence>
<accession>A0A5E4PXJ5</accession>
<protein>
    <recommendedName>
        <fullName evidence="9">C2H2-type domain-containing protein</fullName>
    </recommendedName>
</protein>
<dbReference type="SMART" id="SM00355">
    <property type="entry name" value="ZnF_C2H2"/>
    <property type="match status" value="4"/>
</dbReference>
<dbReference type="Pfam" id="PF00096">
    <property type="entry name" value="zf-C2H2"/>
    <property type="match status" value="1"/>
</dbReference>
<keyword evidence="5" id="KW-0862">Zinc</keyword>
<evidence type="ECO:0000256" key="7">
    <source>
        <dbReference type="PROSITE-ProRule" id="PRU00042"/>
    </source>
</evidence>
<gene>
    <name evidence="10" type="ORF">LSINAPIS_LOCUS3602</name>
</gene>
<feature type="region of interest" description="Disordered" evidence="8">
    <location>
        <begin position="254"/>
        <end position="274"/>
    </location>
</feature>
<keyword evidence="11" id="KW-1185">Reference proteome</keyword>
<proteinExistence type="predicted"/>
<dbReference type="Proteomes" id="UP000324832">
    <property type="component" value="Unassembled WGS sequence"/>
</dbReference>